<evidence type="ECO:0000313" key="1">
    <source>
        <dbReference type="EMBL" id="RTZ87872.1"/>
    </source>
</evidence>
<dbReference type="EMBL" id="QNZJ01000070">
    <property type="protein sequence ID" value="RTZ87872.1"/>
    <property type="molecule type" value="Genomic_DNA"/>
</dbReference>
<sequence>MADSIPEELRSFGVTSKDFDEKKGVLTKTMGTEVDEKEVFFSLFQDLATKAINYQILQLLYWNLALYKDKLGQDSFELF</sequence>
<dbReference type="AlphaFoldDB" id="A0A432GWC9"/>
<organism evidence="1 2">
    <name type="scientific">SAR324 cluster bacterium</name>
    <dbReference type="NCBI Taxonomy" id="2024889"/>
    <lineage>
        <taxon>Bacteria</taxon>
        <taxon>Deltaproteobacteria</taxon>
        <taxon>SAR324 cluster</taxon>
    </lineage>
</organism>
<comment type="caution">
    <text evidence="1">The sequence shown here is derived from an EMBL/GenBank/DDBJ whole genome shotgun (WGS) entry which is preliminary data.</text>
</comment>
<evidence type="ECO:0000313" key="2">
    <source>
        <dbReference type="Proteomes" id="UP000287719"/>
    </source>
</evidence>
<protein>
    <submittedName>
        <fullName evidence="1">Uncharacterized protein</fullName>
    </submittedName>
</protein>
<dbReference type="Proteomes" id="UP000287719">
    <property type="component" value="Unassembled WGS sequence"/>
</dbReference>
<accession>A0A432GWC9</accession>
<gene>
    <name evidence="1" type="ORF">DSY95_01720</name>
</gene>
<proteinExistence type="predicted"/>
<reference evidence="1 2" key="1">
    <citation type="submission" date="2018-06" db="EMBL/GenBank/DDBJ databases">
        <title>Combined omics and stable isotope probing to characterize newly discovered Mariana Back-Arc vent microbial communities.</title>
        <authorList>
            <person name="Trembath-Reichert E."/>
            <person name="Huber J.A."/>
        </authorList>
    </citation>
    <scope>NUCLEOTIDE SEQUENCE [LARGE SCALE GENOMIC DNA]</scope>
    <source>
        <strain evidence="1">MAG 54</strain>
    </source>
</reference>
<name>A0A432GWC9_9DELT</name>